<dbReference type="Proteomes" id="UP001642409">
    <property type="component" value="Unassembled WGS sequence"/>
</dbReference>
<feature type="region of interest" description="Disordered" evidence="2">
    <location>
        <begin position="509"/>
        <end position="546"/>
    </location>
</feature>
<protein>
    <submittedName>
        <fullName evidence="3">Hypothetical_protein</fullName>
    </submittedName>
</protein>
<feature type="region of interest" description="Disordered" evidence="2">
    <location>
        <begin position="170"/>
        <end position="197"/>
    </location>
</feature>
<feature type="coiled-coil region" evidence="1">
    <location>
        <begin position="126"/>
        <end position="156"/>
    </location>
</feature>
<feature type="region of interest" description="Disordered" evidence="2">
    <location>
        <begin position="266"/>
        <end position="303"/>
    </location>
</feature>
<evidence type="ECO:0000256" key="1">
    <source>
        <dbReference type="SAM" id="Coils"/>
    </source>
</evidence>
<name>A0ABP1GJ13_9EUKA</name>
<feature type="compositionally biased region" description="Basic and acidic residues" evidence="2">
    <location>
        <begin position="170"/>
        <end position="183"/>
    </location>
</feature>
<proteinExistence type="predicted"/>
<comment type="caution">
    <text evidence="3">The sequence shown here is derived from an EMBL/GenBank/DDBJ whole genome shotgun (WGS) entry which is preliminary data.</text>
</comment>
<dbReference type="EMBL" id="CAXDID020000002">
    <property type="protein sequence ID" value="CAL5971211.1"/>
    <property type="molecule type" value="Genomic_DNA"/>
</dbReference>
<evidence type="ECO:0000313" key="4">
    <source>
        <dbReference type="Proteomes" id="UP001642409"/>
    </source>
</evidence>
<keyword evidence="4" id="KW-1185">Reference proteome</keyword>
<accession>A0ABP1GJ13</accession>
<evidence type="ECO:0000256" key="2">
    <source>
        <dbReference type="SAM" id="MobiDB-lite"/>
    </source>
</evidence>
<feature type="compositionally biased region" description="Basic and acidic residues" evidence="2">
    <location>
        <begin position="413"/>
        <end position="426"/>
    </location>
</feature>
<reference evidence="3 4" key="1">
    <citation type="submission" date="2024-07" db="EMBL/GenBank/DDBJ databases">
        <authorList>
            <person name="Akdeniz Z."/>
        </authorList>
    </citation>
    <scope>NUCLEOTIDE SEQUENCE [LARGE SCALE GENOMIC DNA]</scope>
</reference>
<feature type="region of interest" description="Disordered" evidence="2">
    <location>
        <begin position="752"/>
        <end position="788"/>
    </location>
</feature>
<feature type="compositionally biased region" description="Basic and acidic residues" evidence="2">
    <location>
        <begin position="656"/>
        <end position="669"/>
    </location>
</feature>
<keyword evidence="1" id="KW-0175">Coiled coil</keyword>
<feature type="compositionally biased region" description="Basic and acidic residues" evidence="2">
    <location>
        <begin position="676"/>
        <end position="687"/>
    </location>
</feature>
<feature type="compositionally biased region" description="Basic and acidic residues" evidence="2">
    <location>
        <begin position="433"/>
        <end position="444"/>
    </location>
</feature>
<feature type="region of interest" description="Disordered" evidence="2">
    <location>
        <begin position="656"/>
        <end position="687"/>
    </location>
</feature>
<evidence type="ECO:0000313" key="3">
    <source>
        <dbReference type="EMBL" id="CAL5971211.1"/>
    </source>
</evidence>
<organism evidence="3 4">
    <name type="scientific">Hexamita inflata</name>
    <dbReference type="NCBI Taxonomy" id="28002"/>
    <lineage>
        <taxon>Eukaryota</taxon>
        <taxon>Metamonada</taxon>
        <taxon>Diplomonadida</taxon>
        <taxon>Hexamitidae</taxon>
        <taxon>Hexamitinae</taxon>
        <taxon>Hexamita</taxon>
    </lineage>
</organism>
<sequence>MNICPAFSTEFKRFTLNQDLTNKYKNLNLSYFTTQLMSPNLRHLNLKHKLLRELFNENELNEEETNNLIQKSILKDSKILQYSKNKNINIQDTKEMEKLLGETKLLSESAMKIIDEAERINNESQKQRKKDKYIELQKQVEEMKQLKRAQQSQQEQAIADDIDKIIQESKNKNQKGQDAEKVNELSLSQDTRRVEQPNDHKMRISKLKEQREAVDKMMQYFSKNELDELFNNKGQPRDSYDLLTEELDQEALQQHVVAEDFPLKETLDNEQSSNSNLQGELDTSKAQNTEKSDESSVDPNYLTISQMQKSQHQKRLEEIKHEIMLVESMSQLSKDALLGNTNLFKRDKTSDSKVNQPNLQNHLIMEDVKNESPQELTVPGLSLDPLKLEKRVQQSQQEQAIADDIDKIIQESKNKNQKGQDAEKVNELSLSQDTRRVEQPNDHKMRISKLKEEREAVDKMMQYFSKNELDELFNNKGQPRDSYDLLTEELDQEALQQHVVAEDFPLKETLDNEQSSNSNLQGELDTSKAQNTEKSDESSVDPNYLTISQMQKSQHQKRLEEIKHEIMLVESMSQLSKDALLGNTNLFKRDKTSDSKVNQPNLQNHLIMEDVKNESPQELTVPGLSLDPLKLEKRVQQSQQEQAIADDIDKIIQESKNKNQKGQDAEKVNELSLSQDTRRVEQPNDHKMRISKLKEEREAVDKMMQYFSKNELDELFNNKGQPRDSYDLLTEELDQEALQQHVVAEDFPLKETLDNEQSSNSNLQGELDTSKAQNTEKSDESSVDPNYLTISQMQKSQYQKRLEEIKHEIMLVESIAQQDQYYQLCITDEPLEITDEQMAPYTLKTFSHYITTLMPPVEPKQIIVLEQEYIQEFVLDPLTLVFDTESNYDIMNQQVNFGQVEQAKPLFFSSFAQLPLEREILIPQANIPMDCPLFVEFRDEAIVSQMVDLLQIEERQTVPIHESELLSLEPLHVVRYVDLDGNEIYVDRLNLVDETQPDFVQLYHQNISSLDPLTGVQTVVLSQTLPAETLSVEEVQLLQFDPRHSSELAAEEYKSNDIVLQKEMAIEKPKLSGKTSQLKYPQTDSLLSRTTKSSINSKQICLTQIDNSGEYEPLEITDEQMAPYTLKTFSHYITTLMPPVEPKQIIVLEQEYIQEFVLDPLTLVFDTESNYDIMNQQVNFGQVEQAKPLFFSSFAQLPLEREILIPQANIPMECPLFVEFRDEAIVSQMVDLLQIEERQTVPIHESELLSLEPLHVIRYVDLDGNEIYVDRLNLVDETQPDFVQLYHQNISSLDPLTGVQTVVLSQTLSAETLSVEEIQLLQFDPRHSSELAAEEYKSNDIVLQKEMAIEKPKLSGKTSQLKYPQTDSLLSRTTKSSINSKQICLTQIDNSGEYEPLEITDEQMAPYTLKTFSHYITTLMPPVEPKQIIVLEQEYIQEFVLDPLTLVFDTESNYDIMNQQVDFGQVEQAKPLFFSSFAQLPLEREILIPQANIPMECPLFVEFRDEAIVSQMVDLLQIEERQTVPIHESELLSLEPLHVVRYVDLDGNEIYVDRLNLVDETQPDFVQLYHQNISSLDPLTGVQTVVLSQTLPAETLSVEEVQLLQFDPRHSSELAAEEYKSNDIVLQKEMAIEKPKLSGKTSQLKYPQTDSLLSRTTKSSINSKQICLTQIDNSGEYEPLEITDEQMAPYTLKTFSHYITTLMPPVEPKQIIVLEQEYIQEFVLDPLTLVFDTESNYDIMNQQVNFGQVEQAKPLFFSSFAQLPLEREILIPQANIPMDCPLFVEFRDEAIVSQMVDLLQIEERQTVPIHESELLSLEPLHVVRYVDLDGNEIYVDRLNLVDETQPDFVQLYHQNISSLDPLTGVQTVVLSQTLPAETLSVEEVQLLQFDPRHSSELAAEEYKSNDIVLQKEMAIEKPKLSGKTSQLKYPQTDSLLSRTTKSSVKFQLPSQQNQLSQKVEIEPIVKFVVQPKPQHSLLNSLLSKSNYEPVQQKQVGILNVDALKKTIKDNAEQNPMIQTINSEQQTIESLLNQVQDQFPENSLKDLALHLHNMFNRSVESFIFGDENVNFELFQNYANILRGLYHENKQMKLVSVYLKFLKRIKKGTYPNSILDAYYIVYGK</sequence>
<feature type="compositionally biased region" description="Polar residues" evidence="2">
    <location>
        <begin position="269"/>
        <end position="278"/>
    </location>
</feature>
<feature type="region of interest" description="Disordered" evidence="2">
    <location>
        <begin position="413"/>
        <end position="444"/>
    </location>
</feature>
<feature type="compositionally biased region" description="Polar residues" evidence="2">
    <location>
        <begin position="755"/>
        <end position="764"/>
    </location>
</feature>
<gene>
    <name evidence="3" type="ORF">HINF_LOCUS1151</name>
</gene>
<feature type="compositionally biased region" description="Polar residues" evidence="2">
    <location>
        <begin position="512"/>
        <end position="521"/>
    </location>
</feature>